<evidence type="ECO:0000313" key="4">
    <source>
        <dbReference type="Proteomes" id="UP001230654"/>
    </source>
</evidence>
<dbReference type="InterPro" id="IPR045931">
    <property type="entry name" value="DUF6350"/>
</dbReference>
<dbReference type="Proteomes" id="UP001230654">
    <property type="component" value="Unassembled WGS sequence"/>
</dbReference>
<feature type="transmembrane region" description="Helical" evidence="2">
    <location>
        <begin position="25"/>
        <end position="52"/>
    </location>
</feature>
<feature type="region of interest" description="Disordered" evidence="1">
    <location>
        <begin position="521"/>
        <end position="548"/>
    </location>
</feature>
<dbReference type="EMBL" id="JAUSWV010000002">
    <property type="protein sequence ID" value="MDQ0582985.1"/>
    <property type="molecule type" value="Genomic_DNA"/>
</dbReference>
<feature type="transmembrane region" description="Helical" evidence="2">
    <location>
        <begin position="223"/>
        <end position="245"/>
    </location>
</feature>
<feature type="transmembrane region" description="Helical" evidence="2">
    <location>
        <begin position="373"/>
        <end position="393"/>
    </location>
</feature>
<reference evidence="3 4" key="1">
    <citation type="submission" date="2023-07" db="EMBL/GenBank/DDBJ databases">
        <title>Comparative genomics of wheat-associated soil bacteria to identify genetic determinants of phenazine resistance.</title>
        <authorList>
            <person name="Mouncey N."/>
        </authorList>
    </citation>
    <scope>NUCLEOTIDE SEQUENCE [LARGE SCALE GENOMIC DNA]</scope>
    <source>
        <strain evidence="3 4">B2I6</strain>
    </source>
</reference>
<keyword evidence="2" id="KW-0472">Membrane</keyword>
<evidence type="ECO:0008006" key="5">
    <source>
        <dbReference type="Google" id="ProtNLM"/>
    </source>
</evidence>
<keyword evidence="2" id="KW-1133">Transmembrane helix</keyword>
<sequence length="583" mass="58298">MTQMTARRLSLSPLLSRMRDRSSGLAAGLLGGALAAGLGLGSFAVLVMVLWISSPYPDSGPDGALHVAAALWLLAHGAELVRVDTLSGMPAPVGVTPLLVLALPVWLVRRAARDAVDAGVGDDEGAVLVSARTAWAGVVLGYLAVGAGVACYAATGGALRPSWAWTAVCVPAVAVLAAGAGVWSAHGRPREPVDSVLLALPRGVRRHLLGADGRERLGVAGRAAGAGAAVLFGGGAALVAVSSVWHLGVAREGFLQLTEGWSGRFAVLLLCVALVPNAAVWGAAYALGPGYVLGAGHVVAPLAADPAPLSLPPFPLLAAVPEAGVGTPWNWAPGVVPLVAGVTVGVFVARGAGGAGGGGDRGDGGAWSRGRTAGGVVLAGVLCGVLMGGLAGLSGGPLGVSALTRLGPVWWQVGGAVVLWIVGAGVPVALVVREWRCRGSRAVGAATGPAGSSDEPGKPGGPGELDGSELYDFSPVEYADAEPRVGTVAPMSAVPPVPAVAPEPVGLGNSIGPRNPMASLDPMDPLEPLDPLKPVDHTDPIPIDPLSHVEPVWHGDVAREVRWAALREAGEGEGPEEAEGAGR</sequence>
<feature type="transmembrane region" description="Helical" evidence="2">
    <location>
        <begin position="413"/>
        <end position="432"/>
    </location>
</feature>
<keyword evidence="2" id="KW-0812">Transmembrane</keyword>
<feature type="transmembrane region" description="Helical" evidence="2">
    <location>
        <begin position="132"/>
        <end position="155"/>
    </location>
</feature>
<name>A0ABU0NWZ3_STRRH</name>
<feature type="region of interest" description="Disordered" evidence="1">
    <location>
        <begin position="442"/>
        <end position="469"/>
    </location>
</feature>
<dbReference type="Pfam" id="PF19877">
    <property type="entry name" value="DUF6350"/>
    <property type="match status" value="1"/>
</dbReference>
<feature type="transmembrane region" description="Helical" evidence="2">
    <location>
        <begin position="331"/>
        <end position="352"/>
    </location>
</feature>
<comment type="caution">
    <text evidence="3">The sequence shown here is derived from an EMBL/GenBank/DDBJ whole genome shotgun (WGS) entry which is preliminary data.</text>
</comment>
<organism evidence="3 4">
    <name type="scientific">Streptomyces rishiriensis</name>
    <dbReference type="NCBI Taxonomy" id="68264"/>
    <lineage>
        <taxon>Bacteria</taxon>
        <taxon>Bacillati</taxon>
        <taxon>Actinomycetota</taxon>
        <taxon>Actinomycetes</taxon>
        <taxon>Kitasatosporales</taxon>
        <taxon>Streptomycetaceae</taxon>
        <taxon>Streptomyces</taxon>
    </lineage>
</organism>
<feature type="transmembrane region" description="Helical" evidence="2">
    <location>
        <begin position="162"/>
        <end position="183"/>
    </location>
</feature>
<feature type="transmembrane region" description="Helical" evidence="2">
    <location>
        <begin position="64"/>
        <end position="81"/>
    </location>
</feature>
<evidence type="ECO:0000256" key="1">
    <source>
        <dbReference type="SAM" id="MobiDB-lite"/>
    </source>
</evidence>
<feature type="transmembrane region" description="Helical" evidence="2">
    <location>
        <begin position="265"/>
        <end position="287"/>
    </location>
</feature>
<proteinExistence type="predicted"/>
<evidence type="ECO:0000256" key="2">
    <source>
        <dbReference type="SAM" id="Phobius"/>
    </source>
</evidence>
<gene>
    <name evidence="3" type="ORF">QF030_005163</name>
</gene>
<evidence type="ECO:0000313" key="3">
    <source>
        <dbReference type="EMBL" id="MDQ0582985.1"/>
    </source>
</evidence>
<keyword evidence="4" id="KW-1185">Reference proteome</keyword>
<feature type="transmembrane region" description="Helical" evidence="2">
    <location>
        <begin position="93"/>
        <end position="112"/>
    </location>
</feature>
<protein>
    <recommendedName>
        <fullName evidence="5">Integral membrane protein</fullName>
    </recommendedName>
</protein>
<accession>A0ABU0NWZ3</accession>